<evidence type="ECO:0000259" key="3">
    <source>
        <dbReference type="PROSITE" id="PS50966"/>
    </source>
</evidence>
<proteinExistence type="predicted"/>
<evidence type="ECO:0000313" key="5">
    <source>
        <dbReference type="Proteomes" id="UP000325313"/>
    </source>
</evidence>
<evidence type="ECO:0000256" key="2">
    <source>
        <dbReference type="SAM" id="MobiDB-lite"/>
    </source>
</evidence>
<reference evidence="4 5" key="1">
    <citation type="submission" date="2019-05" db="EMBL/GenBank/DDBJ databases">
        <title>Emergence of the Ug99 lineage of the wheat stem rust pathogen through somatic hybridization.</title>
        <authorList>
            <person name="Li F."/>
            <person name="Upadhyaya N.M."/>
            <person name="Sperschneider J."/>
            <person name="Matny O."/>
            <person name="Nguyen-Phuc H."/>
            <person name="Mago R."/>
            <person name="Raley C."/>
            <person name="Miller M.E."/>
            <person name="Silverstein K.A.T."/>
            <person name="Henningsen E."/>
            <person name="Hirsch C.D."/>
            <person name="Visser B."/>
            <person name="Pretorius Z.A."/>
            <person name="Steffenson B.J."/>
            <person name="Schwessinger B."/>
            <person name="Dodds P.N."/>
            <person name="Figueroa M."/>
        </authorList>
    </citation>
    <scope>NUCLEOTIDE SEQUENCE [LARGE SCALE GENOMIC DNA]</scope>
    <source>
        <strain evidence="4 5">Ug99</strain>
    </source>
</reference>
<dbReference type="GO" id="GO:0008270">
    <property type="term" value="F:zinc ion binding"/>
    <property type="evidence" value="ECO:0007669"/>
    <property type="project" value="UniProtKB-KW"/>
</dbReference>
<feature type="compositionally biased region" description="Polar residues" evidence="2">
    <location>
        <begin position="731"/>
        <end position="740"/>
    </location>
</feature>
<dbReference type="InterPro" id="IPR007527">
    <property type="entry name" value="Znf_SWIM"/>
</dbReference>
<evidence type="ECO:0000313" key="4">
    <source>
        <dbReference type="EMBL" id="KAA1136370.1"/>
    </source>
</evidence>
<organism evidence="4 5">
    <name type="scientific">Puccinia graminis f. sp. tritici</name>
    <dbReference type="NCBI Taxonomy" id="56615"/>
    <lineage>
        <taxon>Eukaryota</taxon>
        <taxon>Fungi</taxon>
        <taxon>Dikarya</taxon>
        <taxon>Basidiomycota</taxon>
        <taxon>Pucciniomycotina</taxon>
        <taxon>Pucciniomycetes</taxon>
        <taxon>Pucciniales</taxon>
        <taxon>Pucciniaceae</taxon>
        <taxon>Puccinia</taxon>
    </lineage>
</organism>
<keyword evidence="1" id="KW-0863">Zinc-finger</keyword>
<protein>
    <recommendedName>
        <fullName evidence="3">SWIM-type domain-containing protein</fullName>
    </recommendedName>
</protein>
<dbReference type="AlphaFoldDB" id="A0A5B0SF04"/>
<keyword evidence="1" id="KW-0479">Metal-binding</keyword>
<accession>A0A5B0SF04</accession>
<dbReference type="EMBL" id="VDEP01000035">
    <property type="protein sequence ID" value="KAA1136370.1"/>
    <property type="molecule type" value="Genomic_DNA"/>
</dbReference>
<evidence type="ECO:0000256" key="1">
    <source>
        <dbReference type="PROSITE-ProRule" id="PRU00325"/>
    </source>
</evidence>
<dbReference type="PANTHER" id="PTHR48159:SF1">
    <property type="entry name" value="MEMBRANE-ASSOCIATED GIANT PROTEIN ANTIGEN, PUTATIVE-RELATED"/>
    <property type="match status" value="1"/>
</dbReference>
<feature type="domain" description="SWIM-type" evidence="3">
    <location>
        <begin position="581"/>
        <end position="622"/>
    </location>
</feature>
<dbReference type="Proteomes" id="UP000325313">
    <property type="component" value="Unassembled WGS sequence"/>
</dbReference>
<feature type="compositionally biased region" description="Polar residues" evidence="2">
    <location>
        <begin position="704"/>
        <end position="718"/>
    </location>
</feature>
<comment type="caution">
    <text evidence="4">The sequence shown here is derived from an EMBL/GenBank/DDBJ whole genome shotgun (WGS) entry which is preliminary data.</text>
</comment>
<dbReference type="PANTHER" id="PTHR48159">
    <property type="entry name" value="MULE DOMAIN-CONTAINING PROTEIN"/>
    <property type="match status" value="1"/>
</dbReference>
<gene>
    <name evidence="4" type="ORF">PGTUg99_028393</name>
</gene>
<name>A0A5B0SF04_PUCGR</name>
<keyword evidence="1" id="KW-0862">Zinc</keyword>
<sequence>MPSLPILQTINLSYPLVNIYDVLPPPFTQEIPPLVGTRSPPNALRLVRQVDGMLPSFPTNPHQFTIPGNTSADAKEFVRAMGATVRWTLRRGTDNTTKLEKGIQGSGRRPEFYFKLEYKCPRTGHLQREINSRKHHPSRKCGCLAKFTVTHDIASNSLQVVWFWEHNHNPYSYEDMQRCRTPESVDKWLNDCVVSGLGWEAIQRLIRLPDLFALDRSQYVSEGREISYDRVRYLIRKRASVLARRDPNVFNSLSIWNEQLLLDRWSTYTPVLSDLSEFIFAFQSPWQKEMLVQYGQSMIMLDSTHNSVSNYFMSDGKKIYLYTFLIWDPITGRGLPIAWAFTASAAEQPLAKVLQWLRTSTGAIPQAFMSDCALAIAGAIKSAYGQVGEQAPKHYWCLFHVFKAFKEQATKHLDDLAESAMFDFRDVAYSTTHPGLKLAALLTKWEKVNPLFAKYIKTQWEKNLLHWATFFRQTSHQGIHTNNYTEAWHRVLKSKYISKDRRRIDEVIQLFADNVVTDYRFNNEQVDMGFAPQTTNKFQQKSKTLADSYTKESLSTLGVKQFQHDTHFFTSSFTNPHRKAYTVKFEAGRPGHVPRLRSCNCDHFKQCGSACKHMYYLAREHRMLVIEQVFDLTSLDTLPSETNSPQTSGPEQTCLEIVDDDSDVEVISVQTAPKRKNVTAAHSPPETNLSKRPRVELPRFDSLPTDSNHSNPSTTLTTHRFDERSPVDPNPVTTDYDSLSARSQSSGLNALKYVIGVMKTAKNRKDFARVSSVASMIRFRDEGNFIRRIVEERCAGVRLTPLPDSSGLSDINGLNREAFEVLMESWQTMGWQAIKRAHSLLGQKQHRVKFEEKSTEMEMEEWKQRCWGVKGIVEDNSPSVKASVQVR</sequence>
<feature type="region of interest" description="Disordered" evidence="2">
    <location>
        <begin position="669"/>
        <end position="740"/>
    </location>
</feature>
<dbReference type="PROSITE" id="PS50966">
    <property type="entry name" value="ZF_SWIM"/>
    <property type="match status" value="1"/>
</dbReference>